<feature type="domain" description="Core-binding (CB)" evidence="7">
    <location>
        <begin position="80"/>
        <end position="162"/>
    </location>
</feature>
<proteinExistence type="inferred from homology"/>
<reference evidence="8 9" key="1">
    <citation type="submission" date="2023-07" db="EMBL/GenBank/DDBJ databases">
        <title>Sequencing the genomes of 1000 actinobacteria strains.</title>
        <authorList>
            <person name="Klenk H.-P."/>
        </authorList>
    </citation>
    <scope>NUCLEOTIDE SEQUENCE [LARGE SCALE GENOMIC DNA]</scope>
    <source>
        <strain evidence="8 9">DSM 19515</strain>
    </source>
</reference>
<dbReference type="EMBL" id="JAUSQL010000001">
    <property type="protein sequence ID" value="MDP9833035.1"/>
    <property type="molecule type" value="Genomic_DNA"/>
</dbReference>
<accession>A0ABT9PJY8</accession>
<evidence type="ECO:0000259" key="6">
    <source>
        <dbReference type="PROSITE" id="PS51898"/>
    </source>
</evidence>
<dbReference type="PANTHER" id="PTHR30629">
    <property type="entry name" value="PROPHAGE INTEGRASE"/>
    <property type="match status" value="1"/>
</dbReference>
<evidence type="ECO:0000313" key="9">
    <source>
        <dbReference type="Proteomes" id="UP001230145"/>
    </source>
</evidence>
<protein>
    <submittedName>
        <fullName evidence="8">Integrase</fullName>
    </submittedName>
</protein>
<evidence type="ECO:0000256" key="3">
    <source>
        <dbReference type="ARBA" id="ARBA00023125"/>
    </source>
</evidence>
<dbReference type="InterPro" id="IPR010998">
    <property type="entry name" value="Integrase_recombinase_N"/>
</dbReference>
<dbReference type="Pfam" id="PF14659">
    <property type="entry name" value="Phage_int_SAM_3"/>
    <property type="match status" value="1"/>
</dbReference>
<organism evidence="8 9">
    <name type="scientific">Trueperella abortisuis</name>
    <dbReference type="NCBI Taxonomy" id="445930"/>
    <lineage>
        <taxon>Bacteria</taxon>
        <taxon>Bacillati</taxon>
        <taxon>Actinomycetota</taxon>
        <taxon>Actinomycetes</taxon>
        <taxon>Actinomycetales</taxon>
        <taxon>Actinomycetaceae</taxon>
        <taxon>Trueperella</taxon>
    </lineage>
</organism>
<sequence length="406" mass="45447">MAKKRRPKVSHRLRYGQGSFYWDSPRQVWRGVIEAGYDANGKRRRYTVSSRDEDTAWRKLTDKIKAVNLGESVLTVSDAMTVGEWISIWLADRQTRVRPKTYATDAGQLEKWVLPKYGREKLANLSAHHVRDLARRMREVGLSTTTIRYTQRVWRQACTDARAEGYTVTDSFLLAKIATEAVSDRGAIPLEQAVGLVRTASADPLGTRWLAALLQGMRQGEALGLTWDAVDLTGGELEVSWQLQSLPYGDRERDTFRVPDGYEARRLRDGYHLVRPKSKAGHRVIPLIPEMQAALIRWRDLAPESPYGLVWPAPDGDLRTPTRDRAEWYALQDAAGISKPGGKPYVLHEARNTTATLLLAANVDPQIITSILGHSSIVTSRGYMTVGSDMKRDALAAVGDLLQIGE</sequence>
<evidence type="ECO:0000313" key="8">
    <source>
        <dbReference type="EMBL" id="MDP9833035.1"/>
    </source>
</evidence>
<dbReference type="InterPro" id="IPR004107">
    <property type="entry name" value="Integrase_SAM-like_N"/>
</dbReference>
<dbReference type="InterPro" id="IPR011010">
    <property type="entry name" value="DNA_brk_join_enz"/>
</dbReference>
<dbReference type="InterPro" id="IPR050808">
    <property type="entry name" value="Phage_Integrase"/>
</dbReference>
<evidence type="ECO:0000256" key="4">
    <source>
        <dbReference type="ARBA" id="ARBA00023172"/>
    </source>
</evidence>
<dbReference type="Proteomes" id="UP001230145">
    <property type="component" value="Unassembled WGS sequence"/>
</dbReference>
<dbReference type="PANTHER" id="PTHR30629:SF2">
    <property type="entry name" value="PROPHAGE INTEGRASE INTS-RELATED"/>
    <property type="match status" value="1"/>
</dbReference>
<evidence type="ECO:0000256" key="1">
    <source>
        <dbReference type="ARBA" id="ARBA00008857"/>
    </source>
</evidence>
<dbReference type="PROSITE" id="PS51900">
    <property type="entry name" value="CB"/>
    <property type="match status" value="1"/>
</dbReference>
<dbReference type="SUPFAM" id="SSF56349">
    <property type="entry name" value="DNA breaking-rejoining enzymes"/>
    <property type="match status" value="1"/>
</dbReference>
<keyword evidence="2" id="KW-0229">DNA integration</keyword>
<dbReference type="Gene3D" id="1.10.443.10">
    <property type="entry name" value="Intergrase catalytic core"/>
    <property type="match status" value="1"/>
</dbReference>
<evidence type="ECO:0000256" key="2">
    <source>
        <dbReference type="ARBA" id="ARBA00022908"/>
    </source>
</evidence>
<name>A0ABT9PJY8_9ACTO</name>
<dbReference type="InterPro" id="IPR013762">
    <property type="entry name" value="Integrase-like_cat_sf"/>
</dbReference>
<comment type="similarity">
    <text evidence="1">Belongs to the 'phage' integrase family.</text>
</comment>
<evidence type="ECO:0000259" key="7">
    <source>
        <dbReference type="PROSITE" id="PS51900"/>
    </source>
</evidence>
<dbReference type="InterPro" id="IPR044068">
    <property type="entry name" value="CB"/>
</dbReference>
<keyword evidence="9" id="KW-1185">Reference proteome</keyword>
<keyword evidence="4" id="KW-0233">DNA recombination</keyword>
<keyword evidence="3 5" id="KW-0238">DNA-binding</keyword>
<dbReference type="InterPro" id="IPR002104">
    <property type="entry name" value="Integrase_catalytic"/>
</dbReference>
<comment type="caution">
    <text evidence="8">The sequence shown here is derived from an EMBL/GenBank/DDBJ whole genome shotgun (WGS) entry which is preliminary data.</text>
</comment>
<feature type="domain" description="Tyr recombinase" evidence="6">
    <location>
        <begin position="183"/>
        <end position="396"/>
    </location>
</feature>
<gene>
    <name evidence="8" type="ORF">J2S45_001714</name>
</gene>
<dbReference type="CDD" id="cd01189">
    <property type="entry name" value="INT_ICEBs1_C_like"/>
    <property type="match status" value="1"/>
</dbReference>
<dbReference type="PROSITE" id="PS51898">
    <property type="entry name" value="TYR_RECOMBINASE"/>
    <property type="match status" value="1"/>
</dbReference>
<evidence type="ECO:0000256" key="5">
    <source>
        <dbReference type="PROSITE-ProRule" id="PRU01248"/>
    </source>
</evidence>
<dbReference type="Gene3D" id="1.10.150.130">
    <property type="match status" value="1"/>
</dbReference>